<proteinExistence type="predicted"/>
<accession>A0AAN9ETK2</accession>
<keyword evidence="2" id="KW-1185">Reference proteome</keyword>
<dbReference type="AlphaFoldDB" id="A0AAN9ETK2"/>
<organism evidence="1 2">
    <name type="scientific">Clitoria ternatea</name>
    <name type="common">Butterfly pea</name>
    <dbReference type="NCBI Taxonomy" id="43366"/>
    <lineage>
        <taxon>Eukaryota</taxon>
        <taxon>Viridiplantae</taxon>
        <taxon>Streptophyta</taxon>
        <taxon>Embryophyta</taxon>
        <taxon>Tracheophyta</taxon>
        <taxon>Spermatophyta</taxon>
        <taxon>Magnoliopsida</taxon>
        <taxon>eudicotyledons</taxon>
        <taxon>Gunneridae</taxon>
        <taxon>Pentapetalae</taxon>
        <taxon>rosids</taxon>
        <taxon>fabids</taxon>
        <taxon>Fabales</taxon>
        <taxon>Fabaceae</taxon>
        <taxon>Papilionoideae</taxon>
        <taxon>50 kb inversion clade</taxon>
        <taxon>NPAAA clade</taxon>
        <taxon>indigoferoid/millettioid clade</taxon>
        <taxon>Phaseoleae</taxon>
        <taxon>Clitoria</taxon>
    </lineage>
</organism>
<dbReference type="EMBL" id="JAYKXN010000008">
    <property type="protein sequence ID" value="KAK7263262.1"/>
    <property type="molecule type" value="Genomic_DNA"/>
</dbReference>
<comment type="caution">
    <text evidence="1">The sequence shown here is derived from an EMBL/GenBank/DDBJ whole genome shotgun (WGS) entry which is preliminary data.</text>
</comment>
<dbReference type="Proteomes" id="UP001359559">
    <property type="component" value="Unassembled WGS sequence"/>
</dbReference>
<protein>
    <submittedName>
        <fullName evidence="1">Uncharacterized protein</fullName>
    </submittedName>
</protein>
<evidence type="ECO:0000313" key="2">
    <source>
        <dbReference type="Proteomes" id="UP001359559"/>
    </source>
</evidence>
<sequence>MAACGYAKPPLSLKSHTENCLSRGPTPSHVLNYGVGNAKLGCSCYVSMKEQRVFVAKGFECGGEEESDEEFVKTLREVQPYMSVHSKKVFVLLLSAEIVASPYLDTILKPR</sequence>
<reference evidence="1 2" key="1">
    <citation type="submission" date="2024-01" db="EMBL/GenBank/DDBJ databases">
        <title>The genomes of 5 underutilized Papilionoideae crops provide insights into root nodulation and disease resistance.</title>
        <authorList>
            <person name="Yuan L."/>
        </authorList>
    </citation>
    <scope>NUCLEOTIDE SEQUENCE [LARGE SCALE GENOMIC DNA]</scope>
    <source>
        <strain evidence="1">LY-2023</strain>
        <tissue evidence="1">Leaf</tissue>
    </source>
</reference>
<gene>
    <name evidence="1" type="ORF">RJT34_30849</name>
</gene>
<evidence type="ECO:0000313" key="1">
    <source>
        <dbReference type="EMBL" id="KAK7263262.1"/>
    </source>
</evidence>
<name>A0AAN9ETK2_CLITE</name>